<dbReference type="EMBL" id="PKSG01000772">
    <property type="protein sequence ID" value="POR32941.1"/>
    <property type="molecule type" value="Genomic_DNA"/>
</dbReference>
<comment type="caution">
    <text evidence="1">The sequence shown here is derived from an EMBL/GenBank/DDBJ whole genome shotgun (WGS) entry which is preliminary data.</text>
</comment>
<gene>
    <name evidence="1" type="ORF">TPAR_06836</name>
</gene>
<organism evidence="1 2">
    <name type="scientific">Tolypocladium paradoxum</name>
    <dbReference type="NCBI Taxonomy" id="94208"/>
    <lineage>
        <taxon>Eukaryota</taxon>
        <taxon>Fungi</taxon>
        <taxon>Dikarya</taxon>
        <taxon>Ascomycota</taxon>
        <taxon>Pezizomycotina</taxon>
        <taxon>Sordariomycetes</taxon>
        <taxon>Hypocreomycetidae</taxon>
        <taxon>Hypocreales</taxon>
        <taxon>Ophiocordycipitaceae</taxon>
        <taxon>Tolypocladium</taxon>
    </lineage>
</organism>
<evidence type="ECO:0000313" key="2">
    <source>
        <dbReference type="Proteomes" id="UP000237481"/>
    </source>
</evidence>
<keyword evidence="2" id="KW-1185">Reference proteome</keyword>
<sequence>MLGVNDGAGSAVTPKVSDLRASYLSDTTCVAIHVPLNVYDLEGDALMRDDGENTAGHIYGGNDLTRA</sequence>
<evidence type="ECO:0000313" key="1">
    <source>
        <dbReference type="EMBL" id="POR32941.1"/>
    </source>
</evidence>
<dbReference type="Proteomes" id="UP000237481">
    <property type="component" value="Unassembled WGS sequence"/>
</dbReference>
<protein>
    <submittedName>
        <fullName evidence="1">Uncharacterized protein</fullName>
    </submittedName>
</protein>
<reference evidence="1 2" key="1">
    <citation type="submission" date="2018-01" db="EMBL/GenBank/DDBJ databases">
        <title>Harnessing the power of phylogenomics to disentangle the directionality and signatures of interkingdom host jumping in the parasitic fungal genus Tolypocladium.</title>
        <authorList>
            <person name="Quandt C.A."/>
            <person name="Patterson W."/>
            <person name="Spatafora J.W."/>
        </authorList>
    </citation>
    <scope>NUCLEOTIDE SEQUENCE [LARGE SCALE GENOMIC DNA]</scope>
    <source>
        <strain evidence="1 2">NRBC 100945</strain>
    </source>
</reference>
<accession>A0A2S4KRZ4</accession>
<dbReference type="AlphaFoldDB" id="A0A2S4KRZ4"/>
<name>A0A2S4KRZ4_9HYPO</name>
<proteinExistence type="predicted"/>